<keyword evidence="3 6" id="KW-0812">Transmembrane</keyword>
<evidence type="ECO:0000256" key="3">
    <source>
        <dbReference type="ARBA" id="ARBA00022692"/>
    </source>
</evidence>
<evidence type="ECO:0000256" key="2">
    <source>
        <dbReference type="ARBA" id="ARBA00022475"/>
    </source>
</evidence>
<keyword evidence="2" id="KW-1003">Cell membrane</keyword>
<dbReference type="PANTHER" id="PTHR32196:SF19">
    <property type="entry name" value="GALACTOFURANOSE TRANSPORTER PERMEASE PROTEIN YTFT"/>
    <property type="match status" value="1"/>
</dbReference>
<accession>A0A2T6CBC5</accession>
<dbReference type="Proteomes" id="UP000244092">
    <property type="component" value="Unassembled WGS sequence"/>
</dbReference>
<keyword evidence="4 6" id="KW-1133">Transmembrane helix</keyword>
<dbReference type="Pfam" id="PF02653">
    <property type="entry name" value="BPD_transp_2"/>
    <property type="match status" value="1"/>
</dbReference>
<keyword evidence="5 6" id="KW-0472">Membrane</keyword>
<feature type="transmembrane region" description="Helical" evidence="6">
    <location>
        <begin position="140"/>
        <end position="159"/>
    </location>
</feature>
<reference evidence="7 8" key="1">
    <citation type="submission" date="2018-04" db="EMBL/GenBank/DDBJ databases">
        <title>Genomic Encyclopedia of Archaeal and Bacterial Type Strains, Phase II (KMG-II): from individual species to whole genera.</title>
        <authorList>
            <person name="Goeker M."/>
        </authorList>
    </citation>
    <scope>NUCLEOTIDE SEQUENCE [LARGE SCALE GENOMIC DNA]</scope>
    <source>
        <strain evidence="7 8">DSM 12244</strain>
    </source>
</reference>
<dbReference type="EMBL" id="QBKU01000010">
    <property type="protein sequence ID" value="PTX72801.1"/>
    <property type="molecule type" value="Genomic_DNA"/>
</dbReference>
<feature type="transmembrane region" description="Helical" evidence="6">
    <location>
        <begin position="81"/>
        <end position="99"/>
    </location>
</feature>
<proteinExistence type="predicted"/>
<protein>
    <submittedName>
        <fullName evidence="7">Monosaccharide ABC transporter membrane protein (CUT2 family)</fullName>
    </submittedName>
</protein>
<evidence type="ECO:0000256" key="1">
    <source>
        <dbReference type="ARBA" id="ARBA00004651"/>
    </source>
</evidence>
<dbReference type="GO" id="GO:0022857">
    <property type="term" value="F:transmembrane transporter activity"/>
    <property type="evidence" value="ECO:0007669"/>
    <property type="project" value="InterPro"/>
</dbReference>
<evidence type="ECO:0000256" key="6">
    <source>
        <dbReference type="SAM" id="Phobius"/>
    </source>
</evidence>
<dbReference type="GO" id="GO:0005886">
    <property type="term" value="C:plasma membrane"/>
    <property type="evidence" value="ECO:0007669"/>
    <property type="project" value="UniProtKB-SubCell"/>
</dbReference>
<feature type="transmembrane region" description="Helical" evidence="6">
    <location>
        <begin position="179"/>
        <end position="200"/>
    </location>
</feature>
<evidence type="ECO:0000256" key="5">
    <source>
        <dbReference type="ARBA" id="ARBA00023136"/>
    </source>
</evidence>
<name>A0A2T6CBC5_9RHOB</name>
<comment type="subcellular location">
    <subcellularLocation>
        <location evidence="1">Cell membrane</location>
        <topology evidence="1">Multi-pass membrane protein</topology>
    </subcellularLocation>
</comment>
<dbReference type="AlphaFoldDB" id="A0A2T6CBC5"/>
<evidence type="ECO:0000256" key="4">
    <source>
        <dbReference type="ARBA" id="ARBA00022989"/>
    </source>
</evidence>
<feature type="transmembrane region" description="Helical" evidence="6">
    <location>
        <begin position="231"/>
        <end position="251"/>
    </location>
</feature>
<evidence type="ECO:0000313" key="7">
    <source>
        <dbReference type="EMBL" id="PTX72801.1"/>
    </source>
</evidence>
<evidence type="ECO:0000313" key="8">
    <source>
        <dbReference type="Proteomes" id="UP000244092"/>
    </source>
</evidence>
<dbReference type="CDD" id="cd06579">
    <property type="entry name" value="TM_PBP1_transp_AraH_like"/>
    <property type="match status" value="1"/>
</dbReference>
<feature type="transmembrane region" description="Helical" evidence="6">
    <location>
        <begin position="54"/>
        <end position="74"/>
    </location>
</feature>
<dbReference type="PANTHER" id="PTHR32196">
    <property type="entry name" value="ABC TRANSPORTER PERMEASE PROTEIN YPHD-RELATED-RELATED"/>
    <property type="match status" value="1"/>
</dbReference>
<organism evidence="7 8">
    <name type="scientific">Sulfitobacter mediterraneus</name>
    <dbReference type="NCBI Taxonomy" id="83219"/>
    <lineage>
        <taxon>Bacteria</taxon>
        <taxon>Pseudomonadati</taxon>
        <taxon>Pseudomonadota</taxon>
        <taxon>Alphaproteobacteria</taxon>
        <taxon>Rhodobacterales</taxon>
        <taxon>Roseobacteraceae</taxon>
        <taxon>Sulfitobacter</taxon>
    </lineage>
</organism>
<comment type="caution">
    <text evidence="7">The sequence shown here is derived from an EMBL/GenBank/DDBJ whole genome shotgun (WGS) entry which is preliminary data.</text>
</comment>
<dbReference type="RefSeq" id="WP_025048652.1">
    <property type="nucleotide sequence ID" value="NZ_QBKU01000010.1"/>
</dbReference>
<dbReference type="InterPro" id="IPR001851">
    <property type="entry name" value="ABC_transp_permease"/>
</dbReference>
<gene>
    <name evidence="7" type="ORF">C8N31_11061</name>
</gene>
<feature type="transmembrane region" description="Helical" evidence="6">
    <location>
        <begin position="311"/>
        <end position="329"/>
    </location>
</feature>
<feature type="transmembrane region" description="Helical" evidence="6">
    <location>
        <begin position="111"/>
        <end position="133"/>
    </location>
</feature>
<feature type="transmembrane region" description="Helical" evidence="6">
    <location>
        <begin position="28"/>
        <end position="48"/>
    </location>
</feature>
<sequence length="333" mass="34396">MTMTKATDMTGSSASGKMNFGQLARDNGTFLALIALILINMIITPNFLQVQTLYVNLTQVATIAIVAIGMTLVIASAGIDLSVGAVMALSGALAPFVFLSEFGMASPGLALVLSIAVALLAGLLCGMFNGWLINQFAIQPIVATLVLFIAARGLAQVLTNGNLQVFDNPAFEFIGSGRVLGIPFQALMAVAFALILSWVVRRTAYGRYLLAVGGNAKAARLSGISVNRVRLATYAICGVLAGFAGMVVSAINSASDANQTGQLMELDAIAAAVVGGSNLMGGKAPIIGALIGAAIIQLVKYTLLANGVHDAVALIAKAVIIILAVYFQFNRSE</sequence>